<feature type="transmembrane region" description="Helical" evidence="1">
    <location>
        <begin position="163"/>
        <end position="185"/>
    </location>
</feature>
<feature type="transmembrane region" description="Helical" evidence="1">
    <location>
        <begin position="49"/>
        <end position="70"/>
    </location>
</feature>
<feature type="transmembrane region" description="Helical" evidence="1">
    <location>
        <begin position="197"/>
        <end position="218"/>
    </location>
</feature>
<reference evidence="4 5" key="1">
    <citation type="submission" date="2018-08" db="EMBL/GenBank/DDBJ databases">
        <title>Genomic investigation of the strawberry pathogen Phytophthora fragariae indicates pathogenicity is determined by transcriptional variation in three key races.</title>
        <authorList>
            <person name="Adams T.M."/>
            <person name="Armitage A.D."/>
            <person name="Sobczyk M.K."/>
            <person name="Bates H.J."/>
            <person name="Dunwell J.M."/>
            <person name="Nellist C.F."/>
            <person name="Harrison R.J."/>
        </authorList>
    </citation>
    <scope>NUCLEOTIDE SEQUENCE [LARGE SCALE GENOMIC DNA]</scope>
    <source>
        <strain evidence="4 5">SCRP333</strain>
    </source>
</reference>
<dbReference type="InterPro" id="IPR032675">
    <property type="entry name" value="LRR_dom_sf"/>
</dbReference>
<proteinExistence type="predicted"/>
<evidence type="ECO:0000256" key="2">
    <source>
        <dbReference type="SAM" id="SignalP"/>
    </source>
</evidence>
<keyword evidence="5" id="KW-1185">Reference proteome</keyword>
<feature type="transmembrane region" description="Helical" evidence="1">
    <location>
        <begin position="136"/>
        <end position="157"/>
    </location>
</feature>
<accession>A0A6A4G8U5</accession>
<feature type="signal peptide" evidence="2">
    <location>
        <begin position="1"/>
        <end position="26"/>
    </location>
</feature>
<keyword evidence="2" id="KW-0732">Signal</keyword>
<name>A0A6A4G8U5_9STRA</name>
<dbReference type="AlphaFoldDB" id="A0A6A4G8U5"/>
<sequence>MLVVAVVCICWTSWLIILTLAPNQTANYVMDTGEFDDGQFWLIPEELSVLQIVSVAGLAVVVALYSYVLLKMLVWREYHHVEGSFVDRVLMRCEPSRTLSDDWSKLDLLHRAYRLIWELYLFLKELTGFRGRHRKLWNLCLKALDLMLQAFMVSKLLEAGTPVQLTLGFAVFTALNSLFCAVEIISHRYTAFAEILIDSLFDLCAAVVFPIAVLLYSAHNFDFDRAVFRINMELLPVGSFERRARMLANPTEIELFRVSFDSLRIRTLSDFFLRIGMNIGFAYRFKRVVEVLIQMQTQRQRQQATKRGSQVDQHSTLLKFPKVVGGKRSCQRAAPKSLAILFLAYSVGVVVVTQEAISTSQSVCAPFPECVVFAYRWRDTPYCPCRALIDGDRAPKTYYEWTHPADATNTVKALASAGTLETLQLINRQLTVLPDELRGCRDLNFIQLINCATEELPTWAKDLRMLQYLQIEGKVGSNNLGTLADDLFSDMPKLRYLQLGLHQRMVRLPALDGVPNLSCLILSRMSAFTELPSFKKLPRLQRLEFSVLKHLSWIPDLQSVGTIVHFAVYQGATLCCNGFLGACDLTNPFCTNATCLQDASLQATRTTLDVFQTFSSNVCQPYSGLSQTPTAATIQMCDGVPYRQCRLPGLEAGTWVVGICYNHRMQVVACNPDPVKIEIRRRQIQEHVGAPCDPVEEAWLGCSNPTT</sequence>
<evidence type="ECO:0000313" key="5">
    <source>
        <dbReference type="Proteomes" id="UP000434957"/>
    </source>
</evidence>
<feature type="domain" description="WLGC" evidence="3">
    <location>
        <begin position="633"/>
        <end position="703"/>
    </location>
</feature>
<evidence type="ECO:0000256" key="1">
    <source>
        <dbReference type="SAM" id="Phobius"/>
    </source>
</evidence>
<evidence type="ECO:0000259" key="3">
    <source>
        <dbReference type="Pfam" id="PF26605"/>
    </source>
</evidence>
<dbReference type="EMBL" id="QXFT01000050">
    <property type="protein sequence ID" value="KAE9357526.1"/>
    <property type="molecule type" value="Genomic_DNA"/>
</dbReference>
<dbReference type="SUPFAM" id="SSF52058">
    <property type="entry name" value="L domain-like"/>
    <property type="match status" value="1"/>
</dbReference>
<protein>
    <recommendedName>
        <fullName evidence="3">WLGC domain-containing protein</fullName>
    </recommendedName>
</protein>
<gene>
    <name evidence="4" type="ORF">PR003_g1739</name>
</gene>
<dbReference type="Gene3D" id="3.80.10.10">
    <property type="entry name" value="Ribonuclease Inhibitor"/>
    <property type="match status" value="1"/>
</dbReference>
<keyword evidence="1" id="KW-0812">Transmembrane</keyword>
<dbReference type="Pfam" id="PF26605">
    <property type="entry name" value="WLGC"/>
    <property type="match status" value="1"/>
</dbReference>
<keyword evidence="1" id="KW-1133">Transmembrane helix</keyword>
<comment type="caution">
    <text evidence="4">The sequence shown here is derived from an EMBL/GenBank/DDBJ whole genome shotgun (WGS) entry which is preliminary data.</text>
</comment>
<evidence type="ECO:0000313" key="4">
    <source>
        <dbReference type="EMBL" id="KAE9357526.1"/>
    </source>
</evidence>
<feature type="chain" id="PRO_5025643562" description="WLGC domain-containing protein" evidence="2">
    <location>
        <begin position="27"/>
        <end position="707"/>
    </location>
</feature>
<keyword evidence="1" id="KW-0472">Membrane</keyword>
<dbReference type="Proteomes" id="UP000434957">
    <property type="component" value="Unassembled WGS sequence"/>
</dbReference>
<dbReference type="InterPro" id="IPR058256">
    <property type="entry name" value="WLGC"/>
</dbReference>
<organism evidence="4 5">
    <name type="scientific">Phytophthora rubi</name>
    <dbReference type="NCBI Taxonomy" id="129364"/>
    <lineage>
        <taxon>Eukaryota</taxon>
        <taxon>Sar</taxon>
        <taxon>Stramenopiles</taxon>
        <taxon>Oomycota</taxon>
        <taxon>Peronosporomycetes</taxon>
        <taxon>Peronosporales</taxon>
        <taxon>Peronosporaceae</taxon>
        <taxon>Phytophthora</taxon>
    </lineage>
</organism>